<proteinExistence type="predicted"/>
<accession>A0A8S5MUQ1</accession>
<protein>
    <submittedName>
        <fullName evidence="1">Uncharacterized protein</fullName>
    </submittedName>
</protein>
<evidence type="ECO:0000313" key="1">
    <source>
        <dbReference type="EMBL" id="DAD85839.1"/>
    </source>
</evidence>
<dbReference type="EMBL" id="BK014988">
    <property type="protein sequence ID" value="DAD85839.1"/>
    <property type="molecule type" value="Genomic_DNA"/>
</dbReference>
<name>A0A8S5MUQ1_9VIRU</name>
<organism evidence="1">
    <name type="scientific">Inoviridae sp. ctDEu7</name>
    <dbReference type="NCBI Taxonomy" id="2826759"/>
    <lineage>
        <taxon>Viruses</taxon>
        <taxon>Monodnaviria</taxon>
        <taxon>Loebvirae</taxon>
        <taxon>Hofneiviricota</taxon>
        <taxon>Faserviricetes</taxon>
        <taxon>Tubulavirales</taxon>
        <taxon>Inoviridae</taxon>
    </lineage>
</organism>
<reference evidence="1" key="1">
    <citation type="journal article" date="2021" name="Proc. Natl. Acad. Sci. U.S.A.">
        <title>A Catalog of Tens of Thousands of Viruses from Human Metagenomes Reveals Hidden Associations with Chronic Diseases.</title>
        <authorList>
            <person name="Tisza M.J."/>
            <person name="Buck C.B."/>
        </authorList>
    </citation>
    <scope>NUCLEOTIDE SEQUENCE</scope>
    <source>
        <strain evidence="1">CtDEu7</strain>
    </source>
</reference>
<sequence length="29" mass="3486">MYNVYKKTPCKNINIRKSLICIDITLDVW</sequence>